<name>A0A0U4AWH9_9BACT</name>
<evidence type="ECO:0008006" key="3">
    <source>
        <dbReference type="Google" id="ProtNLM"/>
    </source>
</evidence>
<dbReference type="AlphaFoldDB" id="A0A0U4AWH9"/>
<protein>
    <recommendedName>
        <fullName evidence="3">STAS/SEC14 domain-containing protein</fullName>
    </recommendedName>
</protein>
<keyword evidence="2" id="KW-1185">Reference proteome</keyword>
<dbReference type="STRING" id="1411621.AUC43_08280"/>
<evidence type="ECO:0000313" key="2">
    <source>
        <dbReference type="Proteomes" id="UP000059542"/>
    </source>
</evidence>
<dbReference type="EMBL" id="CP013909">
    <property type="protein sequence ID" value="ALW85085.1"/>
    <property type="molecule type" value="Genomic_DNA"/>
</dbReference>
<accession>A0A0U4AWH9</accession>
<gene>
    <name evidence="1" type="ORF">AUC43_08280</name>
</gene>
<evidence type="ECO:0000313" key="1">
    <source>
        <dbReference type="EMBL" id="ALW85085.1"/>
    </source>
</evidence>
<dbReference type="Proteomes" id="UP000059542">
    <property type="component" value="Chromosome"/>
</dbReference>
<proteinExistence type="predicted"/>
<dbReference type="KEGG" id="hyg:AUC43_08280"/>
<organism evidence="1 2">
    <name type="scientific">Hymenobacter sedentarius</name>
    <dbReference type="NCBI Taxonomy" id="1411621"/>
    <lineage>
        <taxon>Bacteria</taxon>
        <taxon>Pseudomonadati</taxon>
        <taxon>Bacteroidota</taxon>
        <taxon>Cytophagia</taxon>
        <taxon>Cytophagales</taxon>
        <taxon>Hymenobacteraceae</taxon>
        <taxon>Hymenobacter</taxon>
    </lineage>
</organism>
<reference evidence="1 2" key="1">
    <citation type="submission" date="2015-12" db="EMBL/GenBank/DDBJ databases">
        <authorList>
            <person name="Shamseldin A."/>
            <person name="Moawad H."/>
            <person name="Abd El-Rahim W.M."/>
            <person name="Sadowsky M.J."/>
        </authorList>
    </citation>
    <scope>NUCLEOTIDE SEQUENCE [LARGE SCALE GENOMIC DNA]</scope>
    <source>
        <strain evidence="1 2">DG5B</strain>
    </source>
</reference>
<sequence>MSVPTFPTSAFSLEYRPDLGILIGRWLQALPPPELQGTYEAMLAAAKANGNCRFWLLDLRRRPLAGPDLNEWFRDQFSPQIASALGGPLFTAYLAGPHQRVAAESAEMELHLRHAATLDSYPLFYDDEAEAMTWLTDQQERAGVRVREKSRLS</sequence>